<name>A0A7W9G390_9ACTN</name>
<evidence type="ECO:0000313" key="2">
    <source>
        <dbReference type="EMBL" id="MBB5776408.1"/>
    </source>
</evidence>
<organism evidence="2 3">
    <name type="scientific">Nonomuraea jabiensis</name>
    <dbReference type="NCBI Taxonomy" id="882448"/>
    <lineage>
        <taxon>Bacteria</taxon>
        <taxon>Bacillati</taxon>
        <taxon>Actinomycetota</taxon>
        <taxon>Actinomycetes</taxon>
        <taxon>Streptosporangiales</taxon>
        <taxon>Streptosporangiaceae</taxon>
        <taxon>Nonomuraea</taxon>
    </lineage>
</organism>
<dbReference type="Pfam" id="PF19560">
    <property type="entry name" value="DUF6082"/>
    <property type="match status" value="1"/>
</dbReference>
<gene>
    <name evidence="2" type="ORF">HD596_003164</name>
</gene>
<feature type="transmembrane region" description="Helical" evidence="1">
    <location>
        <begin position="200"/>
        <end position="219"/>
    </location>
</feature>
<evidence type="ECO:0000256" key="1">
    <source>
        <dbReference type="SAM" id="Phobius"/>
    </source>
</evidence>
<dbReference type="EMBL" id="JACHMB010000001">
    <property type="protein sequence ID" value="MBB5776408.1"/>
    <property type="molecule type" value="Genomic_DNA"/>
</dbReference>
<evidence type="ECO:0000313" key="3">
    <source>
        <dbReference type="Proteomes" id="UP000579153"/>
    </source>
</evidence>
<comment type="caution">
    <text evidence="2">The sequence shown here is derived from an EMBL/GenBank/DDBJ whole genome shotgun (WGS) entry which is preliminary data.</text>
</comment>
<dbReference type="RefSeq" id="WP_185069935.1">
    <property type="nucleotide sequence ID" value="NZ_JACHMB010000001.1"/>
</dbReference>
<keyword evidence="1" id="KW-1133">Transmembrane helix</keyword>
<keyword evidence="1" id="KW-0472">Membrane</keyword>
<dbReference type="AlphaFoldDB" id="A0A7W9G390"/>
<feature type="transmembrane region" description="Helical" evidence="1">
    <location>
        <begin position="41"/>
        <end position="63"/>
    </location>
</feature>
<proteinExistence type="predicted"/>
<dbReference type="InterPro" id="IPR045728">
    <property type="entry name" value="DUF6082"/>
</dbReference>
<keyword evidence="3" id="KW-1185">Reference proteome</keyword>
<dbReference type="Proteomes" id="UP000579153">
    <property type="component" value="Unassembled WGS sequence"/>
</dbReference>
<keyword evidence="1" id="KW-0812">Transmembrane</keyword>
<accession>A0A7W9G390</accession>
<sequence length="227" mass="25174">MLLLLVIALLCATATLLSPLLLDLLVPAGSRWQQLSDIGQTYGAASAVLSAFALVAIGVSLFLQAREMRISREEAQRTHHLQLMQLQIENPALHRVLGMPHTGLDPRVHLYLNLLLSYWEMLFIVGELPESILVDYARTDFFGTEAGTRFWKGTREYRRLVARNRRSQRFVAAIDLAWRQSLEARPAETPVRGSSPRPPAVGAAAVVAAVGAAVAWLIWGKKRRDTG</sequence>
<reference evidence="2 3" key="1">
    <citation type="submission" date="2020-08" db="EMBL/GenBank/DDBJ databases">
        <title>Sequencing the genomes of 1000 actinobacteria strains.</title>
        <authorList>
            <person name="Klenk H.-P."/>
        </authorList>
    </citation>
    <scope>NUCLEOTIDE SEQUENCE [LARGE SCALE GENOMIC DNA]</scope>
    <source>
        <strain evidence="2 3">DSM 45507</strain>
    </source>
</reference>
<protein>
    <submittedName>
        <fullName evidence="2">Uncharacterized protein</fullName>
    </submittedName>
</protein>